<evidence type="ECO:0000313" key="1">
    <source>
        <dbReference type="EMBL" id="QWQ35105.1"/>
    </source>
</evidence>
<sequence length="460" mass="48799">MTAQTPVPELWRSLAPLLPDGFEPAVRTGARWWWAGPLDVEGLGLGALQALATAVSAYASSAGRREQVGFASDGAAASFASVSHLRVNGDPVRGFAPLSGFRRSADGWVRLHANYPHHERALLAALNISRPEEVDAEVRRRTSADVEEAVTEHGGLAAAVRTPEQWAASEPGRAVLHEPWLRLNLEAVEAASLPSGRGGILAGLRVLDLTRVIAGPSGSRILGSLGADVLRVDPPAFPELEDQYVDTGFSKRSAVADFGDPDAYRRLRALLERADVVLTAYRSKALSRFGLEAATLRADHPGVAVVSLDAWGDRGGWAGRRGFDSIVQAAAGISHLYGGTGEDGQWRPGALPVQVLDYATGLGMSAAAVALVAARARGLSGSAHLSLARTALELMRFPGPPPGTEPVVLEPVLRGCRSDYGDLIFVPPPLLINGLQLEYRWPPPRYGSAALVWSGSDRVD</sequence>
<proteinExistence type="predicted"/>
<protein>
    <submittedName>
        <fullName evidence="1">CoA transferase</fullName>
    </submittedName>
</protein>
<dbReference type="AlphaFoldDB" id="A0A975PCF9"/>
<dbReference type="RefSeq" id="WP_207347066.1">
    <property type="nucleotide sequence ID" value="NZ_CP076456.1"/>
</dbReference>
<dbReference type="Gene3D" id="3.40.50.10540">
    <property type="entry name" value="Crotonobetainyl-coa:carnitine coa-transferase, domain 1"/>
    <property type="match status" value="1"/>
</dbReference>
<dbReference type="PANTHER" id="PTHR48228:SF4">
    <property type="entry name" value="BLR3030 PROTEIN"/>
    <property type="match status" value="1"/>
</dbReference>
<gene>
    <name evidence="1" type="ORF">KG104_11315</name>
</gene>
<name>A0A975PCF9_9MICC</name>
<evidence type="ECO:0000313" key="2">
    <source>
        <dbReference type="Proteomes" id="UP000680588"/>
    </source>
</evidence>
<dbReference type="InterPro" id="IPR003673">
    <property type="entry name" value="CoA-Trfase_fam_III"/>
</dbReference>
<dbReference type="GO" id="GO:0016740">
    <property type="term" value="F:transferase activity"/>
    <property type="evidence" value="ECO:0007669"/>
    <property type="project" value="UniProtKB-KW"/>
</dbReference>
<dbReference type="EMBL" id="CP076456">
    <property type="protein sequence ID" value="QWQ35105.1"/>
    <property type="molecule type" value="Genomic_DNA"/>
</dbReference>
<dbReference type="InterPro" id="IPR050509">
    <property type="entry name" value="CoA-transferase_III"/>
</dbReference>
<accession>A0A975PCF9</accession>
<keyword evidence="1" id="KW-0808">Transferase</keyword>
<reference evidence="1" key="1">
    <citation type="submission" date="2021-06" db="EMBL/GenBank/DDBJ databases">
        <title>Novel species in genus Arthrobacter.</title>
        <authorList>
            <person name="Zhang G."/>
        </authorList>
    </citation>
    <scope>NUCLEOTIDE SEQUENCE</scope>
    <source>
        <strain evidence="1">Zg-ZUI122</strain>
    </source>
</reference>
<organism evidence="1 2">
    <name type="scientific">Arthrobacter sunyaminii</name>
    <dbReference type="NCBI Taxonomy" id="2816859"/>
    <lineage>
        <taxon>Bacteria</taxon>
        <taxon>Bacillati</taxon>
        <taxon>Actinomycetota</taxon>
        <taxon>Actinomycetes</taxon>
        <taxon>Micrococcales</taxon>
        <taxon>Micrococcaceae</taxon>
        <taxon>Arthrobacter</taxon>
    </lineage>
</organism>
<dbReference type="Pfam" id="PF02515">
    <property type="entry name" value="CoA_transf_3"/>
    <property type="match status" value="1"/>
</dbReference>
<keyword evidence="2" id="KW-1185">Reference proteome</keyword>
<dbReference type="KEGG" id="asun:KG104_11315"/>
<dbReference type="SUPFAM" id="SSF89796">
    <property type="entry name" value="CoA-transferase family III (CaiB/BaiF)"/>
    <property type="match status" value="2"/>
</dbReference>
<dbReference type="Proteomes" id="UP000680588">
    <property type="component" value="Chromosome"/>
</dbReference>
<dbReference type="InterPro" id="IPR023606">
    <property type="entry name" value="CoA-Trfase_III_dom_1_sf"/>
</dbReference>
<dbReference type="PANTHER" id="PTHR48228">
    <property type="entry name" value="SUCCINYL-COA--D-CITRAMALATE COA-TRANSFERASE"/>
    <property type="match status" value="1"/>
</dbReference>